<evidence type="ECO:0000259" key="2">
    <source>
        <dbReference type="SMART" id="SM00507"/>
    </source>
</evidence>
<dbReference type="GO" id="GO:0004519">
    <property type="term" value="F:endonuclease activity"/>
    <property type="evidence" value="ECO:0007669"/>
    <property type="project" value="UniProtKB-KW"/>
</dbReference>
<feature type="compositionally biased region" description="Basic and acidic residues" evidence="1">
    <location>
        <begin position="88"/>
        <end position="112"/>
    </location>
</feature>
<reference evidence="3 4" key="1">
    <citation type="submission" date="2020-02" db="EMBL/GenBank/DDBJ databases">
        <title>Whole-genome analyses of novel actinobacteria.</title>
        <authorList>
            <person name="Sahin N."/>
            <person name="Tatar D."/>
        </authorList>
    </citation>
    <scope>NUCLEOTIDE SEQUENCE [LARGE SCALE GENOMIC DNA]</scope>
    <source>
        <strain evidence="3 4">SB3404</strain>
    </source>
</reference>
<dbReference type="InterPro" id="IPR003615">
    <property type="entry name" value="HNH_nuc"/>
</dbReference>
<organism evidence="3 4">
    <name type="scientific">Streptomyces boncukensis</name>
    <dbReference type="NCBI Taxonomy" id="2711219"/>
    <lineage>
        <taxon>Bacteria</taxon>
        <taxon>Bacillati</taxon>
        <taxon>Actinomycetota</taxon>
        <taxon>Actinomycetes</taxon>
        <taxon>Kitasatosporales</taxon>
        <taxon>Streptomycetaceae</taxon>
        <taxon>Streptomyces</taxon>
    </lineage>
</organism>
<keyword evidence="3" id="KW-0255">Endonuclease</keyword>
<name>A0A6G4WPM3_9ACTN</name>
<keyword evidence="3" id="KW-0540">Nuclease</keyword>
<dbReference type="SMART" id="SM00507">
    <property type="entry name" value="HNHc"/>
    <property type="match status" value="1"/>
</dbReference>
<feature type="region of interest" description="Disordered" evidence="1">
    <location>
        <begin position="63"/>
        <end position="112"/>
    </location>
</feature>
<dbReference type="Proteomes" id="UP000477722">
    <property type="component" value="Unassembled WGS sequence"/>
</dbReference>
<dbReference type="AlphaFoldDB" id="A0A6G4WPM3"/>
<gene>
    <name evidence="3" type="ORF">G5C65_02005</name>
</gene>
<sequence>MAWDTSDRAKRLPPNWPVLRATVLRRDNGICHVCGKHGADQVDHLVAGDDHALDNLAAIHSDPCHRAKSSSEGGKAAAKSRAKRPRTRPAEQHPAERRRPAWPTDDHADGAV</sequence>
<dbReference type="RefSeq" id="WP_165296817.1">
    <property type="nucleotide sequence ID" value="NZ_JAAKZZ010000009.1"/>
</dbReference>
<evidence type="ECO:0000313" key="4">
    <source>
        <dbReference type="Proteomes" id="UP000477722"/>
    </source>
</evidence>
<accession>A0A6G4WPM3</accession>
<keyword evidence="3" id="KW-0378">Hydrolase</keyword>
<dbReference type="Gene3D" id="1.10.30.50">
    <property type="match status" value="1"/>
</dbReference>
<evidence type="ECO:0000313" key="3">
    <source>
        <dbReference type="EMBL" id="NGO67155.1"/>
    </source>
</evidence>
<keyword evidence="4" id="KW-1185">Reference proteome</keyword>
<feature type="domain" description="HNH nuclease" evidence="2">
    <location>
        <begin position="18"/>
        <end position="66"/>
    </location>
</feature>
<feature type="compositionally biased region" description="Basic residues" evidence="1">
    <location>
        <begin position="78"/>
        <end position="87"/>
    </location>
</feature>
<proteinExistence type="predicted"/>
<evidence type="ECO:0000256" key="1">
    <source>
        <dbReference type="SAM" id="MobiDB-lite"/>
    </source>
</evidence>
<protein>
    <submittedName>
        <fullName evidence="3">HNH endonuclease</fullName>
    </submittedName>
</protein>
<dbReference type="EMBL" id="JAAKZZ010000009">
    <property type="protein sequence ID" value="NGO67155.1"/>
    <property type="molecule type" value="Genomic_DNA"/>
</dbReference>
<comment type="caution">
    <text evidence="3">The sequence shown here is derived from an EMBL/GenBank/DDBJ whole genome shotgun (WGS) entry which is preliminary data.</text>
</comment>